<protein>
    <submittedName>
        <fullName evidence="2">Uncharacterized protein</fullName>
    </submittedName>
</protein>
<keyword evidence="1" id="KW-0472">Membrane</keyword>
<reference evidence="2 3" key="1">
    <citation type="submission" date="2020-01" db="EMBL/GenBank/DDBJ databases">
        <title>Complete genome sequence of Chitinophaga sp. H33E-04 isolated from quinoa roots.</title>
        <authorList>
            <person name="Weon H.-Y."/>
            <person name="Lee S.A."/>
        </authorList>
    </citation>
    <scope>NUCLEOTIDE SEQUENCE [LARGE SCALE GENOMIC DNA]</scope>
    <source>
        <strain evidence="2 3">H33E-04</strain>
    </source>
</reference>
<evidence type="ECO:0000256" key="1">
    <source>
        <dbReference type="SAM" id="Phobius"/>
    </source>
</evidence>
<keyword evidence="1" id="KW-1133">Transmembrane helix</keyword>
<proteinExistence type="predicted"/>
<organism evidence="2 3">
    <name type="scientific">Chitinophaga agri</name>
    <dbReference type="NCBI Taxonomy" id="2703787"/>
    <lineage>
        <taxon>Bacteria</taxon>
        <taxon>Pseudomonadati</taxon>
        <taxon>Bacteroidota</taxon>
        <taxon>Chitinophagia</taxon>
        <taxon>Chitinophagales</taxon>
        <taxon>Chitinophagaceae</taxon>
        <taxon>Chitinophaga</taxon>
    </lineage>
</organism>
<dbReference type="EMBL" id="CP048113">
    <property type="protein sequence ID" value="QHS59230.1"/>
    <property type="molecule type" value="Genomic_DNA"/>
</dbReference>
<feature type="transmembrane region" description="Helical" evidence="1">
    <location>
        <begin position="69"/>
        <end position="90"/>
    </location>
</feature>
<dbReference type="KEGG" id="chih:GWR21_06420"/>
<sequence length="172" mass="19463">MSGIEHAITVVAEAMINKGTGRRPEVDFGGIYTLRMQTAYNILGWICACIAFIPVVVLFFEMPANTGEWLAFGFLFFSFGFMAARCILYYRNHKVIFDKTYIEVTSPLRNVTTSTWDKIVRAKYSYNAGLLTLTDMHGQQLKINHHLIGLAAFVNLLESKTGLRTAIEVNRR</sequence>
<dbReference type="Proteomes" id="UP000476411">
    <property type="component" value="Chromosome"/>
</dbReference>
<gene>
    <name evidence="2" type="ORF">GWR21_06420</name>
</gene>
<name>A0A6B9ZA85_9BACT</name>
<keyword evidence="1" id="KW-0812">Transmembrane</keyword>
<feature type="transmembrane region" description="Helical" evidence="1">
    <location>
        <begin position="42"/>
        <end position="63"/>
    </location>
</feature>
<accession>A0A6B9ZA85</accession>
<evidence type="ECO:0000313" key="3">
    <source>
        <dbReference type="Proteomes" id="UP000476411"/>
    </source>
</evidence>
<dbReference type="RefSeq" id="WP_162330927.1">
    <property type="nucleotide sequence ID" value="NZ_CP048113.1"/>
</dbReference>
<evidence type="ECO:0000313" key="2">
    <source>
        <dbReference type="EMBL" id="QHS59230.1"/>
    </source>
</evidence>
<dbReference type="AlphaFoldDB" id="A0A6B9ZA85"/>
<keyword evidence="3" id="KW-1185">Reference proteome</keyword>